<organism evidence="2 3">
    <name type="scientific">Chromohalobacter sarecensis</name>
    <dbReference type="NCBI Taxonomy" id="245294"/>
    <lineage>
        <taxon>Bacteria</taxon>
        <taxon>Pseudomonadati</taxon>
        <taxon>Pseudomonadota</taxon>
        <taxon>Gammaproteobacteria</taxon>
        <taxon>Oceanospirillales</taxon>
        <taxon>Halomonadaceae</taxon>
        <taxon>Chromohalobacter</taxon>
    </lineage>
</organism>
<evidence type="ECO:0000313" key="2">
    <source>
        <dbReference type="EMBL" id="MFC4537788.1"/>
    </source>
</evidence>
<dbReference type="RefSeq" id="WP_246972076.1">
    <property type="nucleotide sequence ID" value="NZ_JAKGAN010000004.1"/>
</dbReference>
<protein>
    <submittedName>
        <fullName evidence="2">BrnA antitoxin family protein</fullName>
    </submittedName>
</protein>
<evidence type="ECO:0000313" key="3">
    <source>
        <dbReference type="Proteomes" id="UP001596030"/>
    </source>
</evidence>
<evidence type="ECO:0000256" key="1">
    <source>
        <dbReference type="SAM" id="MobiDB-lite"/>
    </source>
</evidence>
<dbReference type="Proteomes" id="UP001596030">
    <property type="component" value="Unassembled WGS sequence"/>
</dbReference>
<comment type="caution">
    <text evidence="2">The sequence shown here is derived from an EMBL/GenBank/DDBJ whole genome shotgun (WGS) entry which is preliminary data.</text>
</comment>
<reference evidence="3" key="1">
    <citation type="journal article" date="2019" name="Int. J. Syst. Evol. Microbiol.">
        <title>The Global Catalogue of Microorganisms (GCM) 10K type strain sequencing project: providing services to taxonomists for standard genome sequencing and annotation.</title>
        <authorList>
            <consortium name="The Broad Institute Genomics Platform"/>
            <consortium name="The Broad Institute Genome Sequencing Center for Infectious Disease"/>
            <person name="Wu L."/>
            <person name="Ma J."/>
        </authorList>
    </citation>
    <scope>NUCLEOTIDE SEQUENCE [LARGE SCALE GENOMIC DNA]</scope>
    <source>
        <strain evidence="3">CGMCC 1.12121</strain>
    </source>
</reference>
<keyword evidence="3" id="KW-1185">Reference proteome</keyword>
<sequence>MNANRKDTGTDWIDPDDAPELDDTFFETADEYRGDTLVKRGRPKANKVKQRVTMRLDPEVVESFKADGPGWQSRINQALKEYIREHS</sequence>
<dbReference type="EMBL" id="JBHSEU010000006">
    <property type="protein sequence ID" value="MFC4537788.1"/>
    <property type="molecule type" value="Genomic_DNA"/>
</dbReference>
<dbReference type="InterPro" id="IPR025528">
    <property type="entry name" value="BrnA_antitoxin"/>
</dbReference>
<name>A0ABV9CZ88_9GAMM</name>
<gene>
    <name evidence="2" type="ORF">ACFO0U_03170</name>
</gene>
<dbReference type="Pfam" id="PF14384">
    <property type="entry name" value="BrnA_antitoxin"/>
    <property type="match status" value="1"/>
</dbReference>
<accession>A0ABV9CZ88</accession>
<feature type="region of interest" description="Disordered" evidence="1">
    <location>
        <begin position="1"/>
        <end position="20"/>
    </location>
</feature>
<proteinExistence type="predicted"/>